<evidence type="ECO:0000313" key="4">
    <source>
        <dbReference type="Proteomes" id="UP001201161"/>
    </source>
</evidence>
<sequence length="265" mass="27488">MNATERDPRVVLVTGAGRGIGAATTRRLAGRGERVIAVDWCVGTDTAVPYPMPRREELESLARPNQVLTLVADVRDREALARGVELALSTWGRLDAAVAAAAVIAGGSPLWLTATADLEMLWQVDVLGVWNTAAVSVPAMLSGPDPAGCRFVALTSAAASHGLYGLSAYNVVKHAVAGLVRGLSADLADSGPTAVAVSPGSTRTAMLDATARLYDMPDLDGFAGRQRLGRLLSADEIAAVVDFCTTREAASLNGSEVHAEGGFLP</sequence>
<dbReference type="InterPro" id="IPR036291">
    <property type="entry name" value="NAD(P)-bd_dom_sf"/>
</dbReference>
<dbReference type="NCBIfam" id="NF040491">
    <property type="entry name" value="SDR_subfam_4"/>
    <property type="match status" value="1"/>
</dbReference>
<organism evidence="3 4">
    <name type="scientific">Nocardioides potassii</name>
    <dbReference type="NCBI Taxonomy" id="2911371"/>
    <lineage>
        <taxon>Bacteria</taxon>
        <taxon>Bacillati</taxon>
        <taxon>Actinomycetota</taxon>
        <taxon>Actinomycetes</taxon>
        <taxon>Propionibacteriales</taxon>
        <taxon>Nocardioidaceae</taxon>
        <taxon>Nocardioides</taxon>
    </lineage>
</organism>
<keyword evidence="2" id="KW-0560">Oxidoreductase</keyword>
<dbReference type="InterPro" id="IPR030981">
    <property type="entry name" value="SDR_subfam_2"/>
</dbReference>
<reference evidence="3 4" key="1">
    <citation type="submission" date="2022-01" db="EMBL/GenBank/DDBJ databases">
        <title>Nocardioides sp. nov., an actinomycete isolated from mining soil.</title>
        <authorList>
            <person name="Liu L."/>
        </authorList>
    </citation>
    <scope>NUCLEOTIDE SEQUENCE [LARGE SCALE GENOMIC DNA]</scope>
    <source>
        <strain evidence="3 4">KLBMP 9356</strain>
    </source>
</reference>
<evidence type="ECO:0000313" key="3">
    <source>
        <dbReference type="EMBL" id="MCF6378133.1"/>
    </source>
</evidence>
<comment type="caution">
    <text evidence="3">The sequence shown here is derived from an EMBL/GenBank/DDBJ whole genome shotgun (WGS) entry which is preliminary data.</text>
</comment>
<gene>
    <name evidence="3" type="ORF">L2K70_11015</name>
</gene>
<dbReference type="PANTHER" id="PTHR43639:SF1">
    <property type="entry name" value="SHORT-CHAIN DEHYDROGENASE_REDUCTASE FAMILY PROTEIN"/>
    <property type="match status" value="1"/>
</dbReference>
<dbReference type="NCBIfam" id="TIGR04504">
    <property type="entry name" value="SDR_subfam_2"/>
    <property type="match status" value="1"/>
</dbReference>
<dbReference type="SUPFAM" id="SSF51735">
    <property type="entry name" value="NAD(P)-binding Rossmann-fold domains"/>
    <property type="match status" value="1"/>
</dbReference>
<keyword evidence="4" id="KW-1185">Reference proteome</keyword>
<dbReference type="Proteomes" id="UP001201161">
    <property type="component" value="Unassembled WGS sequence"/>
</dbReference>
<dbReference type="PRINTS" id="PR00081">
    <property type="entry name" value="GDHRDH"/>
</dbReference>
<dbReference type="Pfam" id="PF13561">
    <property type="entry name" value="adh_short_C2"/>
    <property type="match status" value="1"/>
</dbReference>
<evidence type="ECO:0000256" key="2">
    <source>
        <dbReference type="ARBA" id="ARBA00023002"/>
    </source>
</evidence>
<comment type="similarity">
    <text evidence="1">Belongs to the short-chain dehydrogenases/reductases (SDR) family.</text>
</comment>
<dbReference type="EMBL" id="JAKJHZ010000007">
    <property type="protein sequence ID" value="MCF6378133.1"/>
    <property type="molecule type" value="Genomic_DNA"/>
</dbReference>
<proteinExistence type="inferred from homology"/>
<dbReference type="InterPro" id="IPR002347">
    <property type="entry name" value="SDR_fam"/>
</dbReference>
<protein>
    <submittedName>
        <fullName evidence="3">Mycofactocin-coupled SDR family oxidoreductase</fullName>
    </submittedName>
</protein>
<name>A0ABS9HCR0_9ACTN</name>
<dbReference type="PANTHER" id="PTHR43639">
    <property type="entry name" value="OXIDOREDUCTASE, SHORT-CHAIN DEHYDROGENASE/REDUCTASE FAMILY (AFU_ORTHOLOGUE AFUA_5G02870)"/>
    <property type="match status" value="1"/>
</dbReference>
<evidence type="ECO:0000256" key="1">
    <source>
        <dbReference type="ARBA" id="ARBA00006484"/>
    </source>
</evidence>
<accession>A0ABS9HCR0</accession>
<dbReference type="CDD" id="cd05233">
    <property type="entry name" value="SDR_c"/>
    <property type="match status" value="1"/>
</dbReference>
<dbReference type="RefSeq" id="WP_236401890.1">
    <property type="nucleotide sequence ID" value="NZ_JAKJHZ010000007.1"/>
</dbReference>
<dbReference type="Gene3D" id="3.40.50.720">
    <property type="entry name" value="NAD(P)-binding Rossmann-like Domain"/>
    <property type="match status" value="1"/>
</dbReference>